<dbReference type="InterPro" id="IPR015797">
    <property type="entry name" value="NUDIX_hydrolase-like_dom_sf"/>
</dbReference>
<evidence type="ECO:0000259" key="2">
    <source>
        <dbReference type="PROSITE" id="PS51462"/>
    </source>
</evidence>
<dbReference type="PROSITE" id="PS00893">
    <property type="entry name" value="NUDIX_BOX"/>
    <property type="match status" value="1"/>
</dbReference>
<feature type="domain" description="Nudix hydrolase" evidence="2">
    <location>
        <begin position="35"/>
        <end position="165"/>
    </location>
</feature>
<dbReference type="Pfam" id="PF00293">
    <property type="entry name" value="NUDIX"/>
    <property type="match status" value="1"/>
</dbReference>
<dbReference type="EMBL" id="MGES01000010">
    <property type="protein sequence ID" value="OGL89261.1"/>
    <property type="molecule type" value="Genomic_DNA"/>
</dbReference>
<evidence type="ECO:0000313" key="3">
    <source>
        <dbReference type="EMBL" id="OGL89261.1"/>
    </source>
</evidence>
<evidence type="ECO:0000313" key="4">
    <source>
        <dbReference type="Proteomes" id="UP000176678"/>
    </source>
</evidence>
<gene>
    <name evidence="3" type="ORF">A3H75_00945</name>
</gene>
<dbReference type="PANTHER" id="PTHR10885:SF0">
    <property type="entry name" value="ISOPENTENYL-DIPHOSPHATE DELTA-ISOMERASE"/>
    <property type="match status" value="1"/>
</dbReference>
<dbReference type="InterPro" id="IPR020084">
    <property type="entry name" value="NUDIX_hydrolase_CS"/>
</dbReference>
<comment type="caution">
    <text evidence="3">The sequence shown here is derived from an EMBL/GenBank/DDBJ whole genome shotgun (WGS) entry which is preliminary data.</text>
</comment>
<dbReference type="InterPro" id="IPR000086">
    <property type="entry name" value="NUDIX_hydrolase_dom"/>
</dbReference>
<name>A0A1F7VFQ4_9BACT</name>
<dbReference type="PROSITE" id="PS51462">
    <property type="entry name" value="NUDIX"/>
    <property type="match status" value="1"/>
</dbReference>
<proteinExistence type="predicted"/>
<dbReference type="Proteomes" id="UP000176678">
    <property type="component" value="Unassembled WGS sequence"/>
</dbReference>
<dbReference type="CDD" id="cd24154">
    <property type="entry name" value="NUDIX_DR0079"/>
    <property type="match status" value="1"/>
</dbReference>
<evidence type="ECO:0000256" key="1">
    <source>
        <dbReference type="ARBA" id="ARBA00022801"/>
    </source>
</evidence>
<organism evidence="3 4">
    <name type="scientific">Candidatus Uhrbacteria bacterium RIFCSPLOWO2_02_FULL_51_9</name>
    <dbReference type="NCBI Taxonomy" id="1802410"/>
    <lineage>
        <taxon>Bacteria</taxon>
        <taxon>Candidatus Uhriibacteriota</taxon>
    </lineage>
</organism>
<reference evidence="3 4" key="1">
    <citation type="journal article" date="2016" name="Nat. Commun.">
        <title>Thousands of microbial genomes shed light on interconnected biogeochemical processes in an aquifer system.</title>
        <authorList>
            <person name="Anantharaman K."/>
            <person name="Brown C.T."/>
            <person name="Hug L.A."/>
            <person name="Sharon I."/>
            <person name="Castelle C.J."/>
            <person name="Probst A.J."/>
            <person name="Thomas B.C."/>
            <person name="Singh A."/>
            <person name="Wilkins M.J."/>
            <person name="Karaoz U."/>
            <person name="Brodie E.L."/>
            <person name="Williams K.H."/>
            <person name="Hubbard S.S."/>
            <person name="Banfield J.F."/>
        </authorList>
    </citation>
    <scope>NUCLEOTIDE SEQUENCE [LARGE SCALE GENOMIC DNA]</scope>
</reference>
<keyword evidence="1 3" id="KW-0378">Hydrolase</keyword>
<dbReference type="AlphaFoldDB" id="A0A1F7VFQ4"/>
<dbReference type="STRING" id="1802410.A3H75_00945"/>
<dbReference type="SUPFAM" id="SSF55811">
    <property type="entry name" value="Nudix"/>
    <property type="match status" value="1"/>
</dbReference>
<sequence length="173" mass="19913">MNPMHMLDEFLDLVDENDNVVGKKKRSEVYAEHLSNFRVVNAFVVNSKGEIWTPRRSADKRIFPLCLDMSMGGHVESGESYEDTLKRETQEELNIDTDKAQVRLLGHLSPQKDGVSANMNVYEIKMDEAPDYNKSDFVEYFWLTPKALFERIANGDKTKGDLPILMKIFYGDK</sequence>
<accession>A0A1F7VFQ4</accession>
<dbReference type="GO" id="GO:0016787">
    <property type="term" value="F:hydrolase activity"/>
    <property type="evidence" value="ECO:0007669"/>
    <property type="project" value="UniProtKB-KW"/>
</dbReference>
<dbReference type="PANTHER" id="PTHR10885">
    <property type="entry name" value="ISOPENTENYL-DIPHOSPHATE DELTA-ISOMERASE"/>
    <property type="match status" value="1"/>
</dbReference>
<protein>
    <submittedName>
        <fullName evidence="3">NUDIX hydrolase</fullName>
    </submittedName>
</protein>
<dbReference type="Gene3D" id="3.90.79.10">
    <property type="entry name" value="Nucleoside Triphosphate Pyrophosphohydrolase"/>
    <property type="match status" value="1"/>
</dbReference>